<organism evidence="13 14">
    <name type="scientific">Flavisolibacter ginsengisoli DSM 18119</name>
    <dbReference type="NCBI Taxonomy" id="1121884"/>
    <lineage>
        <taxon>Bacteria</taxon>
        <taxon>Pseudomonadati</taxon>
        <taxon>Bacteroidota</taxon>
        <taxon>Chitinophagia</taxon>
        <taxon>Chitinophagales</taxon>
        <taxon>Chitinophagaceae</taxon>
        <taxon>Flavisolibacter</taxon>
    </lineage>
</organism>
<dbReference type="PANTHER" id="PTHR46494:SF1">
    <property type="entry name" value="CORA FAMILY METAL ION TRANSPORTER (EUROFUNG)"/>
    <property type="match status" value="1"/>
</dbReference>
<dbReference type="AlphaFoldDB" id="A0A1M4UF45"/>
<feature type="transmembrane region" description="Helical" evidence="12">
    <location>
        <begin position="241"/>
        <end position="261"/>
    </location>
</feature>
<dbReference type="InterPro" id="IPR045863">
    <property type="entry name" value="CorA_TM1_TM2"/>
</dbReference>
<dbReference type="GO" id="GO:0005886">
    <property type="term" value="C:plasma membrane"/>
    <property type="evidence" value="ECO:0007669"/>
    <property type="project" value="UniProtKB-SubCell"/>
</dbReference>
<evidence type="ECO:0000313" key="13">
    <source>
        <dbReference type="EMBL" id="SHE55412.1"/>
    </source>
</evidence>
<evidence type="ECO:0000256" key="8">
    <source>
        <dbReference type="ARBA" id="ARBA00023065"/>
    </source>
</evidence>
<dbReference type="InterPro" id="IPR045861">
    <property type="entry name" value="CorA_cytoplasmic_dom"/>
</dbReference>
<dbReference type="EMBL" id="FQUU01000002">
    <property type="protein sequence ID" value="SHE55412.1"/>
    <property type="molecule type" value="Genomic_DNA"/>
</dbReference>
<keyword evidence="4" id="KW-1003">Cell membrane</keyword>
<evidence type="ECO:0000256" key="7">
    <source>
        <dbReference type="ARBA" id="ARBA00022989"/>
    </source>
</evidence>
<dbReference type="GO" id="GO:0050897">
    <property type="term" value="F:cobalt ion binding"/>
    <property type="evidence" value="ECO:0007669"/>
    <property type="project" value="TreeGrafter"/>
</dbReference>
<comment type="catalytic activity">
    <reaction evidence="10">
        <text>Mg(2+)(in) = Mg(2+)(out)</text>
        <dbReference type="Rhea" id="RHEA:29827"/>
        <dbReference type="ChEBI" id="CHEBI:18420"/>
    </reaction>
</comment>
<accession>A0A1M4UF45</accession>
<dbReference type="Gene3D" id="3.30.460.20">
    <property type="entry name" value="CorA soluble domain-like"/>
    <property type="match status" value="1"/>
</dbReference>
<evidence type="ECO:0000256" key="2">
    <source>
        <dbReference type="ARBA" id="ARBA00009765"/>
    </source>
</evidence>
<evidence type="ECO:0000256" key="10">
    <source>
        <dbReference type="ARBA" id="ARBA00034269"/>
    </source>
</evidence>
<keyword evidence="6" id="KW-0460">Magnesium</keyword>
<dbReference type="GO" id="GO:0015087">
    <property type="term" value="F:cobalt ion transmembrane transporter activity"/>
    <property type="evidence" value="ECO:0007669"/>
    <property type="project" value="TreeGrafter"/>
</dbReference>
<keyword evidence="7 12" id="KW-1133">Transmembrane helix</keyword>
<keyword evidence="5 12" id="KW-0812">Transmembrane</keyword>
<comment type="function">
    <text evidence="11">Mediates influx of magnesium ions. Alternates between open and closed states. Activated by low cytoplasmic Mg(2+) levels. Inactive when cytoplasmic Mg(2+) levels are high.</text>
</comment>
<dbReference type="PANTHER" id="PTHR46494">
    <property type="entry name" value="CORA FAMILY METAL ION TRANSPORTER (EUROFUNG)"/>
    <property type="match status" value="1"/>
</dbReference>
<keyword evidence="9 12" id="KW-0472">Membrane</keyword>
<proteinExistence type="inferred from homology"/>
<dbReference type="FunFam" id="1.20.58.340:FF:000004">
    <property type="entry name" value="Magnesium transport protein CorA"/>
    <property type="match status" value="1"/>
</dbReference>
<dbReference type="Gene3D" id="1.20.58.340">
    <property type="entry name" value="Magnesium transport protein CorA, transmembrane region"/>
    <property type="match status" value="2"/>
</dbReference>
<evidence type="ECO:0000313" key="14">
    <source>
        <dbReference type="Proteomes" id="UP000184048"/>
    </source>
</evidence>
<dbReference type="SUPFAM" id="SSF143865">
    <property type="entry name" value="CorA soluble domain-like"/>
    <property type="match status" value="1"/>
</dbReference>
<reference evidence="13 14" key="1">
    <citation type="submission" date="2016-11" db="EMBL/GenBank/DDBJ databases">
        <authorList>
            <person name="Jaros S."/>
            <person name="Januszkiewicz K."/>
            <person name="Wedrychowicz H."/>
        </authorList>
    </citation>
    <scope>NUCLEOTIDE SEQUENCE [LARGE SCALE GENOMIC DNA]</scope>
    <source>
        <strain evidence="13 14">DSM 18119</strain>
    </source>
</reference>
<evidence type="ECO:0000256" key="9">
    <source>
        <dbReference type="ARBA" id="ARBA00023136"/>
    </source>
</evidence>
<feature type="transmembrane region" description="Helical" evidence="12">
    <location>
        <begin position="273"/>
        <end position="293"/>
    </location>
</feature>
<dbReference type="SUPFAM" id="SSF144083">
    <property type="entry name" value="Magnesium transport protein CorA, transmembrane region"/>
    <property type="match status" value="1"/>
</dbReference>
<dbReference type="GO" id="GO:0000287">
    <property type="term" value="F:magnesium ion binding"/>
    <property type="evidence" value="ECO:0007669"/>
    <property type="project" value="TreeGrafter"/>
</dbReference>
<comment type="similarity">
    <text evidence="2">Belongs to the CorA metal ion transporter (MIT) (TC 1.A.35) family.</text>
</comment>
<keyword evidence="3" id="KW-0813">Transport</keyword>
<sequence length="299" mass="35230">MSRKEQLICGKSKWTDITDPSMNEMEELSKEYGLNQHIVRDCMQPEHLPKYEFTDGVHFLILRFYSHTPDKRLVTIQDLTNKIAIFYNDDFLITIHKSETPFLDKLRKKYVPTERCSSTSNLLTQIAWHSLETYDEPANRLSEQVDFFENQIMLKNSGHDHIESLYILKREASIGHKVLMLMLEPINHIYIKKGEEAALQDARDQHLKMQTLYTQVLEELNNLLNLSMSFSSQKTNEVMKVLTIFSAFFLPLTFIAGIYGMNFHYMPELAQRWGYPVCLVIMAFITISIYSWFKRKHWL</sequence>
<evidence type="ECO:0000256" key="4">
    <source>
        <dbReference type="ARBA" id="ARBA00022475"/>
    </source>
</evidence>
<name>A0A1M4UF45_9BACT</name>
<evidence type="ECO:0000256" key="12">
    <source>
        <dbReference type="SAM" id="Phobius"/>
    </source>
</evidence>
<protein>
    <submittedName>
        <fullName evidence="13">Magnesium transporter</fullName>
    </submittedName>
</protein>
<evidence type="ECO:0000256" key="6">
    <source>
        <dbReference type="ARBA" id="ARBA00022842"/>
    </source>
</evidence>
<keyword evidence="8" id="KW-0406">Ion transport</keyword>
<gene>
    <name evidence="13" type="ORF">SAMN02745131_00633</name>
</gene>
<evidence type="ECO:0000256" key="5">
    <source>
        <dbReference type="ARBA" id="ARBA00022692"/>
    </source>
</evidence>
<dbReference type="OrthoDB" id="9803416at2"/>
<comment type="subcellular location">
    <subcellularLocation>
        <location evidence="1">Cell membrane</location>
        <topology evidence="1">Multi-pass membrane protein</topology>
    </subcellularLocation>
</comment>
<dbReference type="Proteomes" id="UP000184048">
    <property type="component" value="Unassembled WGS sequence"/>
</dbReference>
<dbReference type="RefSeq" id="WP_072833781.1">
    <property type="nucleotide sequence ID" value="NZ_FQUU01000002.1"/>
</dbReference>
<evidence type="ECO:0000256" key="11">
    <source>
        <dbReference type="ARBA" id="ARBA00045497"/>
    </source>
</evidence>
<evidence type="ECO:0000256" key="1">
    <source>
        <dbReference type="ARBA" id="ARBA00004651"/>
    </source>
</evidence>
<dbReference type="InterPro" id="IPR002523">
    <property type="entry name" value="MgTranspt_CorA/ZnTranspt_ZntB"/>
</dbReference>
<evidence type="ECO:0000256" key="3">
    <source>
        <dbReference type="ARBA" id="ARBA00022448"/>
    </source>
</evidence>
<dbReference type="Pfam" id="PF01544">
    <property type="entry name" value="CorA"/>
    <property type="match status" value="1"/>
</dbReference>
<dbReference type="GO" id="GO:0015095">
    <property type="term" value="F:magnesium ion transmembrane transporter activity"/>
    <property type="evidence" value="ECO:0007669"/>
    <property type="project" value="TreeGrafter"/>
</dbReference>
<keyword evidence="14" id="KW-1185">Reference proteome</keyword>